<organism evidence="1">
    <name type="scientific">marine metagenome</name>
    <dbReference type="NCBI Taxonomy" id="408172"/>
    <lineage>
        <taxon>unclassified sequences</taxon>
        <taxon>metagenomes</taxon>
        <taxon>ecological metagenomes</taxon>
    </lineage>
</organism>
<gene>
    <name evidence="1" type="ORF">METZ01_LOCUS286154</name>
</gene>
<accession>A0A382L9E6</accession>
<feature type="non-terminal residue" evidence="1">
    <location>
        <position position="358"/>
    </location>
</feature>
<dbReference type="EMBL" id="UINC01085596">
    <property type="protein sequence ID" value="SVC33300.1"/>
    <property type="molecule type" value="Genomic_DNA"/>
</dbReference>
<sequence>MAGSRIVQRDFRHYRRDRFVDAQTSTSARLSPTLLLTNEMGVSAEIGDELGADDRARVEFDVPSAEVKSAEVIFYVKGQDESQIDSLCLFVNGYRITHRQRKERITGFAGRSSGWDRMRITARYLKKGANEIIFTGGRLYIDPGVGSRSSRSFDGGKTWHVNALGGRGDQAGEYMVRLRLKGFAPQGEMVSPVFDLADPEGAGIAPRVDIRRVRLSHEKEVPPGTRIDFEMRAGSTPAFSAREWTPWTAQTAIENPGRFSQWRAVLSSDSAAVSPVLKSVSLKVDSVETRGSLKGVELLEVDQPDIVYSSYDFDYLAPHYRVDRLIKQYRLHEVIAGANTELEQLALLRDWVHSQWLG</sequence>
<reference evidence="1" key="1">
    <citation type="submission" date="2018-05" db="EMBL/GenBank/DDBJ databases">
        <authorList>
            <person name="Lanie J.A."/>
            <person name="Ng W.-L."/>
            <person name="Kazmierczak K.M."/>
            <person name="Andrzejewski T.M."/>
            <person name="Davidsen T.M."/>
            <person name="Wayne K.J."/>
            <person name="Tettelin H."/>
            <person name="Glass J.I."/>
            <person name="Rusch D."/>
            <person name="Podicherti R."/>
            <person name="Tsui H.-C.T."/>
            <person name="Winkler M.E."/>
        </authorList>
    </citation>
    <scope>NUCLEOTIDE SEQUENCE</scope>
</reference>
<evidence type="ECO:0000313" key="1">
    <source>
        <dbReference type="EMBL" id="SVC33300.1"/>
    </source>
</evidence>
<protein>
    <submittedName>
        <fullName evidence="1">Uncharacterized protein</fullName>
    </submittedName>
</protein>
<dbReference type="AlphaFoldDB" id="A0A382L9E6"/>
<name>A0A382L9E6_9ZZZZ</name>
<proteinExistence type="predicted"/>